<dbReference type="GO" id="GO:1990756">
    <property type="term" value="F:ubiquitin-like ligase-substrate adaptor activity"/>
    <property type="evidence" value="ECO:0007669"/>
    <property type="project" value="TreeGrafter"/>
</dbReference>
<dbReference type="InterPro" id="IPR015915">
    <property type="entry name" value="Kelch-typ_b-propeller"/>
</dbReference>
<dbReference type="PANTHER" id="PTHR46432:SF1">
    <property type="entry name" value="F-BOX ONLY PROTEIN 42"/>
    <property type="match status" value="1"/>
</dbReference>
<evidence type="ECO:0000313" key="3">
    <source>
        <dbReference type="Proteomes" id="UP000008068"/>
    </source>
</evidence>
<dbReference type="HOGENOM" id="CLU_452867_0_0_1"/>
<organism evidence="3">
    <name type="scientific">Caenorhabditis brenneri</name>
    <name type="common">Nematode worm</name>
    <dbReference type="NCBI Taxonomy" id="135651"/>
    <lineage>
        <taxon>Eukaryota</taxon>
        <taxon>Metazoa</taxon>
        <taxon>Ecdysozoa</taxon>
        <taxon>Nematoda</taxon>
        <taxon>Chromadorea</taxon>
        <taxon>Rhabditida</taxon>
        <taxon>Rhabditina</taxon>
        <taxon>Rhabditomorpha</taxon>
        <taxon>Rhabditoidea</taxon>
        <taxon>Rhabditidae</taxon>
        <taxon>Peloderinae</taxon>
        <taxon>Caenorhabditis</taxon>
    </lineage>
</organism>
<dbReference type="Proteomes" id="UP000008068">
    <property type="component" value="Unassembled WGS sequence"/>
</dbReference>
<gene>
    <name evidence="2" type="ORF">CAEBREN_12590</name>
</gene>
<evidence type="ECO:0000259" key="1">
    <source>
        <dbReference type="Pfam" id="PF00646"/>
    </source>
</evidence>
<dbReference type="OrthoDB" id="9973021at2759"/>
<dbReference type="SUPFAM" id="SSF117281">
    <property type="entry name" value="Kelch motif"/>
    <property type="match status" value="1"/>
</dbReference>
<dbReference type="AlphaFoldDB" id="G0MYN7"/>
<dbReference type="InterPro" id="IPR001810">
    <property type="entry name" value="F-box_dom"/>
</dbReference>
<keyword evidence="3" id="KW-1185">Reference proteome</keyword>
<proteinExistence type="predicted"/>
<dbReference type="FunCoup" id="G0MYN7">
    <property type="interactions" value="976"/>
</dbReference>
<dbReference type="Pfam" id="PF00646">
    <property type="entry name" value="F-box"/>
    <property type="match status" value="1"/>
</dbReference>
<name>G0MYN7_CAEBE</name>
<dbReference type="STRING" id="135651.G0MYN7"/>
<dbReference type="eggNOG" id="KOG0379">
    <property type="taxonomic scope" value="Eukaryota"/>
</dbReference>
<sequence length="603" mass="69985">MFDYEKYILKLHEPILLKILRFLRLPDLINLRSTCPELRDYCDLNIRLLDQEFRSRPFFQCERCAPDKDVEEEDSIEIMSGRQNASMTYYSKNQSAYLFGGETLGSNEDGPAAAFNDLWRLDTCTMKWNRIIISSAPYPSPKCDASLIAWKNKLILYGGRASTHNGQDTFYSEVHFFDIQSCAWEYISTDGALKVGGHSALATKNFMITYGQFETSRGSSVRFSVLDLRTRVFSMATFDGKSLSEITDFPRFDRRKSKLVLIREGLALLTGEVRNGDYGSSVLVEFNPLNPISEPHDWRWKRIETVGRWWRPKNPPPQPAAELIFEEEEQDPPPPPVRRNSALPNFEFYQIADIRNSTRVRLVSLGKLKNEFDSNRIQITENYEAVQMLYRDFCRQLHCHLETEFQRRNNFNSSEENQNPHENICAVFKYLNIICRIDNCFMQPNSASQNSNLRTHKPSNRFKIHIQLGNVHSNPNAPNFDDFDKWELRASIRATVNQLHSKYYNIGRMDQLAPRIPMRNSALKRLSIYVSEIDCDVNFEKFEKLQWFSQPLLYPSPVETHGYCLIGAHHEVIMHAGVVKFNERMKRMGQTTLLSPVSNVPTF</sequence>
<evidence type="ECO:0000313" key="2">
    <source>
        <dbReference type="EMBL" id="EGT47836.1"/>
    </source>
</evidence>
<dbReference type="InterPro" id="IPR052821">
    <property type="entry name" value="F-box_only_SRC"/>
</dbReference>
<reference evidence="3" key="1">
    <citation type="submission" date="2011-07" db="EMBL/GenBank/DDBJ databases">
        <authorList>
            <consortium name="Caenorhabditis brenneri Sequencing and Analysis Consortium"/>
            <person name="Wilson R.K."/>
        </authorList>
    </citation>
    <scope>NUCLEOTIDE SEQUENCE [LARGE SCALE GENOMIC DNA]</scope>
    <source>
        <strain evidence="3">PB2801</strain>
    </source>
</reference>
<dbReference type="InParanoid" id="G0MYN7"/>
<protein>
    <recommendedName>
        <fullName evidence="1">F-box domain-containing protein</fullName>
    </recommendedName>
</protein>
<dbReference type="GO" id="GO:0019005">
    <property type="term" value="C:SCF ubiquitin ligase complex"/>
    <property type="evidence" value="ECO:0007669"/>
    <property type="project" value="TreeGrafter"/>
</dbReference>
<dbReference type="Pfam" id="PF24681">
    <property type="entry name" value="Kelch_KLHDC2_KLHL20_DRC7"/>
    <property type="match status" value="1"/>
</dbReference>
<accession>G0MYN7</accession>
<dbReference type="Gene3D" id="2.120.10.80">
    <property type="entry name" value="Kelch-type beta propeller"/>
    <property type="match status" value="1"/>
</dbReference>
<dbReference type="OMA" id="CKGARFA"/>
<dbReference type="EMBL" id="GL379821">
    <property type="protein sequence ID" value="EGT47836.1"/>
    <property type="molecule type" value="Genomic_DNA"/>
</dbReference>
<feature type="domain" description="F-box" evidence="1">
    <location>
        <begin position="8"/>
        <end position="44"/>
    </location>
</feature>
<dbReference type="PANTHER" id="PTHR46432">
    <property type="entry name" value="F-BOX ONLY PROTEIN 42"/>
    <property type="match status" value="1"/>
</dbReference>